<organism evidence="1">
    <name type="scientific">Tupanvirus soda lake</name>
    <dbReference type="NCBI Taxonomy" id="2126985"/>
    <lineage>
        <taxon>Viruses</taxon>
        <taxon>Varidnaviria</taxon>
        <taxon>Bamfordvirae</taxon>
        <taxon>Nucleocytoviricota</taxon>
        <taxon>Megaviricetes</taxon>
        <taxon>Imitervirales</taxon>
        <taxon>Mimiviridae</taxon>
        <taxon>Megamimivirinae</taxon>
        <taxon>Tupanvirus</taxon>
        <taxon>Tupanvirus salinum</taxon>
    </lineage>
</organism>
<evidence type="ECO:0008006" key="2">
    <source>
        <dbReference type="Google" id="ProtNLM"/>
    </source>
</evidence>
<dbReference type="GeneID" id="80519284"/>
<name>A0A6N1NTZ8_9VIRU</name>
<protein>
    <recommendedName>
        <fullName evidence="2">Right handed beta helix domain-containing protein</fullName>
    </recommendedName>
</protein>
<dbReference type="EMBL" id="KY523104">
    <property type="protein sequence ID" value="QKU35837.1"/>
    <property type="molecule type" value="Genomic_DNA"/>
</dbReference>
<dbReference type="RefSeq" id="YP_010782520.1">
    <property type="nucleotide sequence ID" value="NC_075039.1"/>
</dbReference>
<dbReference type="Gene3D" id="2.160.20.10">
    <property type="entry name" value="Single-stranded right-handed beta-helix, Pectin lyase-like"/>
    <property type="match status" value="2"/>
</dbReference>
<dbReference type="SUPFAM" id="SSF51126">
    <property type="entry name" value="Pectin lyase-like"/>
    <property type="match status" value="2"/>
</dbReference>
<dbReference type="KEGG" id="vg:80519284"/>
<dbReference type="InterPro" id="IPR011050">
    <property type="entry name" value="Pectin_lyase_fold/virulence"/>
</dbReference>
<reference evidence="1" key="2">
    <citation type="journal article" date="2018" name="Nat. Commun.">
        <title>Tailed giant Tupanvirus possesses the most complete translational apparatus of the known virosphere.</title>
        <authorList>
            <person name="Abrahao J."/>
            <person name="Silva L."/>
            <person name="Silva L.S."/>
            <person name="Khalil J.Y.B."/>
            <person name="Rodrigues R."/>
            <person name="Arantes T."/>
            <person name="Assis F."/>
            <person name="Boratto P."/>
            <person name="Andrade M."/>
            <person name="Kroon E.G."/>
            <person name="Ribeiro B."/>
            <person name="Bergier I."/>
            <person name="Seligmann H."/>
            <person name="Ghigo E."/>
            <person name="Colson P."/>
            <person name="Levasseur A."/>
            <person name="Kroemer G."/>
            <person name="Raoult D."/>
            <person name="La Scola B."/>
        </authorList>
    </citation>
    <scope>NUCLEOTIDE SEQUENCE [LARGE SCALE GENOMIC DNA]</scope>
    <source>
        <strain evidence="1">Soda lake</strain>
    </source>
</reference>
<dbReference type="InterPro" id="IPR012334">
    <property type="entry name" value="Pectin_lyas_fold"/>
</dbReference>
<proteinExistence type="predicted"/>
<accession>A0A6N1NTZ8</accession>
<sequence length="507" mass="55902">MKLISQYNTKINYNYIIYTMNINKCACGYKDDNDSELLEFKYNDRCYFKKNKWQKKTSFKNSVDKCGVKYDSDCHKKNTFCEKVIKFSREDLPFRIQEPGTYCLTDNVMFTDLASAAIIIETSDVHLDLAHHYIDLLNTGAQAINIRNASRVSIYNGTIKNVTFNNQILEDINIPPFSNIYTLPNIRLAAIKADRVSLLDISNLVVENAPYGIVITNAGNNIVINNVRMNKIGTTIAVPVNNTTVNEPLGAGIVVGGQTNTIRARDILIEDVVLSSDDAKFGILLVFVNSFVIARSMASSGRFISVPPTILANVGSVAIMDSSYGSIVNSHLHSGIQPIFTIRAYSINIEDIKMVDTLSDGVQLTFSDHITIRNCETQRSNASANLLEPGSGYKLYVCNCCVVEDSVATGFTTGTTGPNGVGITLSACNNCTIVDNITTCNNIGIQELLTFSADRIYVGTPSTYYRNISHSNNITNYQNISDQIIDTNGVPVNTTVVPWANLEKNLL</sequence>
<evidence type="ECO:0000313" key="1">
    <source>
        <dbReference type="EMBL" id="QKU35837.1"/>
    </source>
</evidence>
<reference evidence="1" key="1">
    <citation type="submission" date="2017-01" db="EMBL/GenBank/DDBJ databases">
        <authorList>
            <person name="Assis F.L."/>
            <person name="Abrahao J.S."/>
            <person name="Silva L."/>
            <person name="Khalil J.B."/>
            <person name="Rodrigues R."/>
            <person name="Silva L.S."/>
            <person name="Arantes T."/>
            <person name="Boratto P."/>
            <person name="Andrade M."/>
            <person name="Kroon E.G."/>
            <person name="Ribeiro B."/>
            <person name="Bergier I."/>
            <person name="Seligmann H."/>
            <person name="Ghigo E."/>
            <person name="Colson P."/>
            <person name="Levasseur A."/>
            <person name="Raoult D."/>
            <person name="Scola B.L."/>
        </authorList>
    </citation>
    <scope>NUCLEOTIDE SEQUENCE</scope>
    <source>
        <strain evidence="1">Soda lake</strain>
    </source>
</reference>